<organism evidence="2 3">
    <name type="scientific">Hypocrea atroviridis (strain ATCC 20476 / IMI 206040)</name>
    <name type="common">Trichoderma atroviride</name>
    <dbReference type="NCBI Taxonomy" id="452589"/>
    <lineage>
        <taxon>Eukaryota</taxon>
        <taxon>Fungi</taxon>
        <taxon>Dikarya</taxon>
        <taxon>Ascomycota</taxon>
        <taxon>Pezizomycotina</taxon>
        <taxon>Sordariomycetes</taxon>
        <taxon>Hypocreomycetidae</taxon>
        <taxon>Hypocreales</taxon>
        <taxon>Hypocreaceae</taxon>
        <taxon>Trichoderma</taxon>
    </lineage>
</organism>
<comment type="caution">
    <text evidence="2">The sequence shown here is derived from an EMBL/GenBank/DDBJ whole genome shotgun (WGS) entry which is preliminary data.</text>
</comment>
<feature type="compositionally biased region" description="Low complexity" evidence="1">
    <location>
        <begin position="116"/>
        <end position="129"/>
    </location>
</feature>
<gene>
    <name evidence="2" type="ORF">TRIATDRAFT_310247</name>
</gene>
<sequence>MQTEERNAREDLAEYVDPNTGYVIKTPRSDTRRFFQTGIEQSMLKDVFGGSAEFESLNLVRVAFVLKRAVTSNRCCEGTTIVSGASGISLEIAEAFAEAGANVAIWYPSNKHEESATTITEEASSPTSPQHKEEYCNKRDHRKEEEKSALAKRKRIIANETTSMK</sequence>
<dbReference type="Proteomes" id="UP000005426">
    <property type="component" value="Unassembled WGS sequence"/>
</dbReference>
<reference evidence="2 3" key="1">
    <citation type="journal article" date="2011" name="Genome Biol.">
        <title>Comparative genome sequence analysis underscores mycoparasitism as the ancestral life style of Trichoderma.</title>
        <authorList>
            <person name="Kubicek C.P."/>
            <person name="Herrera-Estrella A."/>
            <person name="Seidl-Seiboth V."/>
            <person name="Martinez D.A."/>
            <person name="Druzhinina I.S."/>
            <person name="Thon M."/>
            <person name="Zeilinger S."/>
            <person name="Casas-Flores S."/>
            <person name="Horwitz B.A."/>
            <person name="Mukherjee P.K."/>
            <person name="Mukherjee M."/>
            <person name="Kredics L."/>
            <person name="Alcaraz L.D."/>
            <person name="Aerts A."/>
            <person name="Antal Z."/>
            <person name="Atanasova L."/>
            <person name="Cervantes-Badillo M.G."/>
            <person name="Challacombe J."/>
            <person name="Chertkov O."/>
            <person name="McCluskey K."/>
            <person name="Coulpier F."/>
            <person name="Deshpande N."/>
            <person name="von Doehren H."/>
            <person name="Ebbole D.J."/>
            <person name="Esquivel-Naranjo E.U."/>
            <person name="Fekete E."/>
            <person name="Flipphi M."/>
            <person name="Glaser F."/>
            <person name="Gomez-Rodriguez E.Y."/>
            <person name="Gruber S."/>
            <person name="Han C."/>
            <person name="Henrissat B."/>
            <person name="Hermosa R."/>
            <person name="Hernandez-Onate M."/>
            <person name="Karaffa L."/>
            <person name="Kosti I."/>
            <person name="Le Crom S."/>
            <person name="Lindquist E."/>
            <person name="Lucas S."/>
            <person name="Luebeck M."/>
            <person name="Luebeck P.S."/>
            <person name="Margeot A."/>
            <person name="Metz B."/>
            <person name="Misra M."/>
            <person name="Nevalainen H."/>
            <person name="Omann M."/>
            <person name="Packer N."/>
            <person name="Perrone G."/>
            <person name="Uresti-Rivera E.E."/>
            <person name="Salamov A."/>
            <person name="Schmoll M."/>
            <person name="Seiboth B."/>
            <person name="Shapiro H."/>
            <person name="Sukno S."/>
            <person name="Tamayo-Ramos J.A."/>
            <person name="Tisch D."/>
            <person name="Wiest A."/>
            <person name="Wilkinson H.H."/>
            <person name="Zhang M."/>
            <person name="Coutinho P.M."/>
            <person name="Kenerley C.M."/>
            <person name="Monte E."/>
            <person name="Baker S.E."/>
            <person name="Grigoriev I.V."/>
        </authorList>
    </citation>
    <scope>NUCLEOTIDE SEQUENCE [LARGE SCALE GENOMIC DNA]</scope>
    <source>
        <strain evidence="3">ATCC 20476 / IMI 206040</strain>
    </source>
</reference>
<keyword evidence="3" id="KW-1185">Reference proteome</keyword>
<proteinExistence type="predicted"/>
<dbReference type="EMBL" id="ABDG02000026">
    <property type="protein sequence ID" value="EHK42660.1"/>
    <property type="molecule type" value="Genomic_DNA"/>
</dbReference>
<dbReference type="InterPro" id="IPR036291">
    <property type="entry name" value="NAD(P)-bd_dom_sf"/>
</dbReference>
<feature type="compositionally biased region" description="Basic and acidic residues" evidence="1">
    <location>
        <begin position="130"/>
        <end position="149"/>
    </location>
</feature>
<evidence type="ECO:0000313" key="2">
    <source>
        <dbReference type="EMBL" id="EHK42660.1"/>
    </source>
</evidence>
<dbReference type="HOGENOM" id="CLU_1610986_0_0_1"/>
<evidence type="ECO:0000313" key="3">
    <source>
        <dbReference type="Proteomes" id="UP000005426"/>
    </source>
</evidence>
<protein>
    <submittedName>
        <fullName evidence="2">Uncharacterized protein</fullName>
    </submittedName>
</protein>
<dbReference type="Gene3D" id="3.40.50.720">
    <property type="entry name" value="NAD(P)-binding Rossmann-like Domain"/>
    <property type="match status" value="1"/>
</dbReference>
<dbReference type="AlphaFoldDB" id="G9P2C1"/>
<name>G9P2C1_HYPAI</name>
<dbReference type="SUPFAM" id="SSF51735">
    <property type="entry name" value="NAD(P)-binding Rossmann-fold domains"/>
    <property type="match status" value="1"/>
</dbReference>
<accession>G9P2C1</accession>
<evidence type="ECO:0000256" key="1">
    <source>
        <dbReference type="SAM" id="MobiDB-lite"/>
    </source>
</evidence>
<feature type="region of interest" description="Disordered" evidence="1">
    <location>
        <begin position="115"/>
        <end position="165"/>
    </location>
</feature>